<keyword evidence="5" id="KW-1185">Reference proteome</keyword>
<evidence type="ECO:0000256" key="1">
    <source>
        <dbReference type="SAM" id="MobiDB-lite"/>
    </source>
</evidence>
<feature type="domain" description="DUF6531" evidence="3">
    <location>
        <begin position="156"/>
        <end position="220"/>
    </location>
</feature>
<sequence length="524" mass="57390">MKTFFGVMGLVLVAGRASAEDYWFALDFSTIPPPADSVHYQTADAACRAGYEKDKERFEGNPHQILLAYTPPTVEPQSGPNFFYDCRQNWTYTIDGISWSFDSIPHLVQLQGDSCPNLEVFDPQAGQCESLAEFNRRRQLGDPDNNPNNDPNDCQGNPINAAIGNKFERETDFVDQGGELIFARYYNGLLGTWRHTYSDTLTLGDSSAVLTFDDGRSSLFAIQGSTITSEPSERGILARTGSNWTYTGPDNRVLTFDGMGQLIAVKFADGRTTRLTHGYDANFNPQVTVKDSQGRVLTWGEDISGSLVHLSATGLSVTYTYGPLGQLVSVARTVASKTTTRTYLYEVADNPTLLTGLIDERGVRFASWSYDDQGRAISSEHAGGAEKVTITYVDDATTKVTNALGHTVTYTYTVAAGTRRMSHVQGEPVPGCPISNSSFTYDARGQIATKTDALGHVTAFEYDAQGRETSRTEAQGTPEERVITTAWDGTSFRPKTVTTPERVTTYTYDTKGRLSSTSVAARTQ</sequence>
<organism evidence="4 5">
    <name type="scientific">Luteibacter jiangsuensis</name>
    <dbReference type="NCBI Taxonomy" id="637577"/>
    <lineage>
        <taxon>Bacteria</taxon>
        <taxon>Pseudomonadati</taxon>
        <taxon>Pseudomonadota</taxon>
        <taxon>Gammaproteobacteria</taxon>
        <taxon>Lysobacterales</taxon>
        <taxon>Rhodanobacteraceae</taxon>
        <taxon>Luteibacter</taxon>
    </lineage>
</organism>
<dbReference type="Gene3D" id="2.180.10.10">
    <property type="entry name" value="RHS repeat-associated core"/>
    <property type="match status" value="1"/>
</dbReference>
<evidence type="ECO:0000256" key="2">
    <source>
        <dbReference type="SAM" id="SignalP"/>
    </source>
</evidence>
<dbReference type="PANTHER" id="PTHR32305">
    <property type="match status" value="1"/>
</dbReference>
<dbReference type="Pfam" id="PF05593">
    <property type="entry name" value="RHS_repeat"/>
    <property type="match status" value="1"/>
</dbReference>
<gene>
    <name evidence="4" type="ORF">HBF26_13375</name>
</gene>
<dbReference type="EMBL" id="JAAQQR010000005">
    <property type="protein sequence ID" value="NID05885.1"/>
    <property type="molecule type" value="Genomic_DNA"/>
</dbReference>
<feature type="chain" id="PRO_5045932089" evidence="2">
    <location>
        <begin position="20"/>
        <end position="524"/>
    </location>
</feature>
<evidence type="ECO:0000259" key="3">
    <source>
        <dbReference type="Pfam" id="PF20148"/>
    </source>
</evidence>
<reference evidence="4 5" key="1">
    <citation type="journal article" date="2011" name="Curr. Microbiol.">
        <title>Luteibacter jiangsuensis sp. nov.: a methamidophos-degrading bacterium isolated from a methamidophos-manufacturing factory.</title>
        <authorList>
            <person name="Wang L."/>
            <person name="Wang G.L."/>
            <person name="Li S.P."/>
            <person name="Jiang J.D."/>
        </authorList>
    </citation>
    <scope>NUCLEOTIDE SEQUENCE [LARGE SCALE GENOMIC DNA]</scope>
    <source>
        <strain evidence="4 5">CGMCC 1.10133</strain>
    </source>
</reference>
<accession>A0ABX0Q7F1</accession>
<dbReference type="InterPro" id="IPR045351">
    <property type="entry name" value="DUF6531"/>
</dbReference>
<keyword evidence="2" id="KW-0732">Signal</keyword>
<comment type="caution">
    <text evidence="4">The sequence shown here is derived from an EMBL/GenBank/DDBJ whole genome shotgun (WGS) entry which is preliminary data.</text>
</comment>
<name>A0ABX0Q7F1_9GAMM</name>
<dbReference type="InterPro" id="IPR006530">
    <property type="entry name" value="YD"/>
</dbReference>
<dbReference type="Pfam" id="PF20148">
    <property type="entry name" value="DUF6531"/>
    <property type="match status" value="1"/>
</dbReference>
<feature type="compositionally biased region" description="Low complexity" evidence="1">
    <location>
        <begin position="142"/>
        <end position="153"/>
    </location>
</feature>
<proteinExistence type="predicted"/>
<feature type="region of interest" description="Disordered" evidence="1">
    <location>
        <begin position="138"/>
        <end position="158"/>
    </location>
</feature>
<dbReference type="PANTHER" id="PTHR32305:SF17">
    <property type="entry name" value="TRNA NUCLEASE WAPA"/>
    <property type="match status" value="1"/>
</dbReference>
<feature type="signal peptide" evidence="2">
    <location>
        <begin position="1"/>
        <end position="19"/>
    </location>
</feature>
<dbReference type="Proteomes" id="UP001429601">
    <property type="component" value="Unassembled WGS sequence"/>
</dbReference>
<evidence type="ECO:0000313" key="4">
    <source>
        <dbReference type="EMBL" id="NID05885.1"/>
    </source>
</evidence>
<protein>
    <submittedName>
        <fullName evidence="4">RHS repeat protein</fullName>
    </submittedName>
</protein>
<dbReference type="InterPro" id="IPR050708">
    <property type="entry name" value="T6SS_VgrG/RHS"/>
</dbReference>
<dbReference type="RefSeq" id="WP_167127299.1">
    <property type="nucleotide sequence ID" value="NZ_JAAQQR010000005.1"/>
</dbReference>
<evidence type="ECO:0000313" key="5">
    <source>
        <dbReference type="Proteomes" id="UP001429601"/>
    </source>
</evidence>
<dbReference type="InterPro" id="IPR031325">
    <property type="entry name" value="RHS_repeat"/>
</dbReference>
<dbReference type="NCBIfam" id="TIGR01643">
    <property type="entry name" value="YD_repeat_2x"/>
    <property type="match status" value="1"/>
</dbReference>